<dbReference type="Proteomes" id="UP000037904">
    <property type="component" value="Unassembled WGS sequence"/>
</dbReference>
<dbReference type="Gene3D" id="3.30.70.100">
    <property type="match status" value="1"/>
</dbReference>
<evidence type="ECO:0000313" key="4">
    <source>
        <dbReference type="EMBL" id="KPA37021.1"/>
    </source>
</evidence>
<reference evidence="4 5" key="1">
    <citation type="submission" date="2015-04" db="EMBL/GenBank/DDBJ databases">
        <title>The draft genome sequence of Fusarium langsethiae, a T-2/HT-2 mycotoxin producer.</title>
        <authorList>
            <person name="Lysoe E."/>
            <person name="Divon H.H."/>
            <person name="Terzi V."/>
            <person name="Orru L."/>
            <person name="Lamontanara A."/>
            <person name="Kolseth A.-K."/>
            <person name="Frandsen R.J."/>
            <person name="Nielsen K."/>
            <person name="Thrane U."/>
        </authorList>
    </citation>
    <scope>NUCLEOTIDE SEQUENCE [LARGE SCALE GENOMIC DNA]</scope>
    <source>
        <strain evidence="4 5">Fl201059</strain>
    </source>
</reference>
<dbReference type="PROSITE" id="PS50048">
    <property type="entry name" value="ZN2_CY6_FUNGAL_2"/>
    <property type="match status" value="1"/>
</dbReference>
<feature type="compositionally biased region" description="Polar residues" evidence="2">
    <location>
        <begin position="204"/>
        <end position="213"/>
    </location>
</feature>
<dbReference type="SUPFAM" id="SSF54909">
    <property type="entry name" value="Dimeric alpha+beta barrel"/>
    <property type="match status" value="1"/>
</dbReference>
<dbReference type="InterPro" id="IPR007138">
    <property type="entry name" value="ABM_dom"/>
</dbReference>
<gene>
    <name evidence="4" type="ORF">FLAG1_10184</name>
</gene>
<evidence type="ECO:0000256" key="1">
    <source>
        <dbReference type="ARBA" id="ARBA00023242"/>
    </source>
</evidence>
<feature type="compositionally biased region" description="Low complexity" evidence="2">
    <location>
        <begin position="228"/>
        <end position="243"/>
    </location>
</feature>
<dbReference type="CDD" id="cd12148">
    <property type="entry name" value="fungal_TF_MHR"/>
    <property type="match status" value="1"/>
</dbReference>
<keyword evidence="1" id="KW-0539">Nucleus</keyword>
<feature type="compositionally biased region" description="Basic and acidic residues" evidence="2">
    <location>
        <begin position="1"/>
        <end position="15"/>
    </location>
</feature>
<dbReference type="InterPro" id="IPR001138">
    <property type="entry name" value="Zn2Cys6_DnaBD"/>
</dbReference>
<evidence type="ECO:0000313" key="5">
    <source>
        <dbReference type="Proteomes" id="UP000037904"/>
    </source>
</evidence>
<dbReference type="InterPro" id="IPR011008">
    <property type="entry name" value="Dimeric_a/b-barrel"/>
</dbReference>
<feature type="region of interest" description="Disordered" evidence="2">
    <location>
        <begin position="204"/>
        <end position="248"/>
    </location>
</feature>
<protein>
    <submittedName>
        <fullName evidence="4">Conidial development protein fluffy</fullName>
    </submittedName>
</protein>
<feature type="region of interest" description="Disordered" evidence="2">
    <location>
        <begin position="1"/>
        <end position="44"/>
    </location>
</feature>
<dbReference type="Pfam" id="PF03992">
    <property type="entry name" value="ABM"/>
    <property type="match status" value="1"/>
</dbReference>
<keyword evidence="5" id="KW-1185">Reference proteome</keyword>
<organism evidence="4 5">
    <name type="scientific">Fusarium langsethiae</name>
    <dbReference type="NCBI Taxonomy" id="179993"/>
    <lineage>
        <taxon>Eukaryota</taxon>
        <taxon>Fungi</taxon>
        <taxon>Dikarya</taxon>
        <taxon>Ascomycota</taxon>
        <taxon>Pezizomycotina</taxon>
        <taxon>Sordariomycetes</taxon>
        <taxon>Hypocreomycetidae</taxon>
        <taxon>Hypocreales</taxon>
        <taxon>Nectriaceae</taxon>
        <taxon>Fusarium</taxon>
    </lineage>
</organism>
<proteinExistence type="predicted"/>
<dbReference type="InterPro" id="IPR053187">
    <property type="entry name" value="Notoamide_regulator"/>
</dbReference>
<accession>A0A0N0DBN2</accession>
<evidence type="ECO:0000256" key="2">
    <source>
        <dbReference type="SAM" id="MobiDB-lite"/>
    </source>
</evidence>
<dbReference type="AlphaFoldDB" id="A0A0N0DBN2"/>
<dbReference type="GO" id="GO:0000981">
    <property type="term" value="F:DNA-binding transcription factor activity, RNA polymerase II-specific"/>
    <property type="evidence" value="ECO:0007669"/>
    <property type="project" value="InterPro"/>
</dbReference>
<dbReference type="EMBL" id="JXCE01000495">
    <property type="protein sequence ID" value="KPA37021.1"/>
    <property type="molecule type" value="Genomic_DNA"/>
</dbReference>
<dbReference type="SUPFAM" id="SSF57701">
    <property type="entry name" value="Zn2/Cys6 DNA-binding domain"/>
    <property type="match status" value="1"/>
</dbReference>
<dbReference type="PROSITE" id="PS00463">
    <property type="entry name" value="ZN2_CY6_FUNGAL_1"/>
    <property type="match status" value="1"/>
</dbReference>
<dbReference type="SMART" id="SM00066">
    <property type="entry name" value="GAL4"/>
    <property type="match status" value="1"/>
</dbReference>
<dbReference type="PANTHER" id="PTHR47256">
    <property type="entry name" value="ZN(II)2CYS6 TRANSCRIPTION FACTOR (EUROFUNG)-RELATED"/>
    <property type="match status" value="1"/>
</dbReference>
<dbReference type="GO" id="GO:0008270">
    <property type="term" value="F:zinc ion binding"/>
    <property type="evidence" value="ECO:0007669"/>
    <property type="project" value="InterPro"/>
</dbReference>
<name>A0A0N0DBN2_FUSLA</name>
<dbReference type="InterPro" id="IPR036864">
    <property type="entry name" value="Zn2-C6_fun-type_DNA-bd_sf"/>
</dbReference>
<evidence type="ECO:0000259" key="3">
    <source>
        <dbReference type="PROSITE" id="PS50048"/>
    </source>
</evidence>
<sequence length="869" mass="96859">MNEPKKPTRAKEHQKSNRQLLPRKSLKTGHEEAQHQYSPPDVSDIPRAALTSVACNNCRLRKSKCDGRNPTCSACASRRQKCIYRAEVTEEKILELRQGSRELFQALELLRTAPEENVAAMLLDLRSRGSVSNFLQSVNSGTVGASSPLNPLTASLAGTLAGSAMEVDLNMRYPHAFPTLEPLTITDVDLGLLADDKRSSRLLTSPETTSISPFSPIDFSGRQPAAPTTPTTSESFFTPSDTTGESSSQSYVDYRLEGLQIWQWTSVPIPETLAEQTISFYLSNEHPLLAFFDANLFIKDLVSGVGRFCSPVLVSSLLAWSCASYSQLEPRAQPLSFAFLKEAKKRWRHLSGYNCVTTLTAAMFLTLTCNQHGQDRVGLFYLDASAEIGRQLGLFGDENAKMAGVDDDEELRSAASYAAWGCFGWHSLHSINFRTKHRILHPPSLPVPGDVSGPPLFDHMGSTFTWICKFWLITHNIFGQGFNSFSRLPMSHAHQMYQLLLDWAAALPEEVKRSDTCPHHVLVLHVWYHAAIIDIWRPFVESHQEKDMLQISTAEAARIASTQQLKRILYMYRTRFETTNSTMFITSGFITLINEIFRNPEAPDARFWFILAARGCLSVASWCKGLRGITEGLMTVGWQNGTFRRSGWAGNGMIEDVRAATRALVQDGAYSSLYPISLYSVSEDMDDIGMEALAGEFHRLSVQNEPRGQEVEMSIEQPVWKGDPRDLSMTLSEATGKEEYTPSTMCVANKELLQNSGQASGASEEFFSVSTIAVNPDRIDEAFACMSEVAEATLKEEGAKIYRFYKTEGKDEFVCMEKFVSRDAYAAHTSSEHVREWAKKYLDSGIFVGSFGFHHLAKEGPRAGGFDRP</sequence>
<dbReference type="CDD" id="cd00067">
    <property type="entry name" value="GAL4"/>
    <property type="match status" value="1"/>
</dbReference>
<dbReference type="PANTHER" id="PTHR47256:SF1">
    <property type="entry name" value="ZN(II)2CYS6 TRANSCRIPTION FACTOR (EUROFUNG)"/>
    <property type="match status" value="1"/>
</dbReference>
<feature type="domain" description="Zn(2)-C6 fungal-type" evidence="3">
    <location>
        <begin position="54"/>
        <end position="84"/>
    </location>
</feature>
<comment type="caution">
    <text evidence="4">The sequence shown here is derived from an EMBL/GenBank/DDBJ whole genome shotgun (WGS) entry which is preliminary data.</text>
</comment>
<dbReference type="Gene3D" id="4.10.240.10">
    <property type="entry name" value="Zn(2)-C6 fungal-type DNA-binding domain"/>
    <property type="match status" value="1"/>
</dbReference>
<dbReference type="Pfam" id="PF00172">
    <property type="entry name" value="Zn_clus"/>
    <property type="match status" value="1"/>
</dbReference>